<comment type="caution">
    <text evidence="1">The sequence shown here is derived from an EMBL/GenBank/DDBJ whole genome shotgun (WGS) entry which is preliminary data.</text>
</comment>
<dbReference type="AlphaFoldDB" id="A0A9P6LTZ6"/>
<keyword evidence="2" id="KW-1185">Reference proteome</keyword>
<feature type="non-terminal residue" evidence="1">
    <location>
        <position position="1"/>
    </location>
</feature>
<evidence type="ECO:0000313" key="2">
    <source>
        <dbReference type="Proteomes" id="UP000738359"/>
    </source>
</evidence>
<evidence type="ECO:0000313" key="1">
    <source>
        <dbReference type="EMBL" id="KAF9943992.1"/>
    </source>
</evidence>
<gene>
    <name evidence="1" type="ORF">BGZ70_005174</name>
</gene>
<reference evidence="1" key="1">
    <citation type="journal article" date="2020" name="Fungal Divers.">
        <title>Resolving the Mortierellaceae phylogeny through synthesis of multi-gene phylogenetics and phylogenomics.</title>
        <authorList>
            <person name="Vandepol N."/>
            <person name="Liber J."/>
            <person name="Desiro A."/>
            <person name="Na H."/>
            <person name="Kennedy M."/>
            <person name="Barry K."/>
            <person name="Grigoriev I.V."/>
            <person name="Miller A.N."/>
            <person name="O'Donnell K."/>
            <person name="Stajich J.E."/>
            <person name="Bonito G."/>
        </authorList>
    </citation>
    <scope>NUCLEOTIDE SEQUENCE</scope>
    <source>
        <strain evidence="1">CK1249</strain>
    </source>
</reference>
<dbReference type="OrthoDB" id="2443381at2759"/>
<sequence length="339" mass="37885">MAPSSSPIVTSSSPRVSFERNLTIEDLTVVCSRKASNLLSDGVDDGDTHYATPSIYSPRNILGADLPSSDPADSNFREDWSLDLSTSRLYTWDFLQGPGRVDSGVDSHWVCNGIEIGRDPLSFRDRIVYNNGGICDPYEMLAINFIFLVEAEYQTGGIQGEVEDQVWDALNDTVRDPVAPLPDDIALEALRWTHRLAQSRAEEFSQMLEDSPPKNKILRSILTKMADNAQLWNTQGRNEDTYLKSQLGPFLDTYFGKLRFTKSDWTPTQEDTRGEESSLLIPDYAVTTQVGRQQLSVVLLEGKLHRNAGHGRIWDDLTKLGQEMKAALDSILKAQPQDA</sequence>
<proteinExistence type="predicted"/>
<organism evidence="1 2">
    <name type="scientific">Mortierella alpina</name>
    <name type="common">Oleaginous fungus</name>
    <name type="synonym">Mortierella renispora</name>
    <dbReference type="NCBI Taxonomy" id="64518"/>
    <lineage>
        <taxon>Eukaryota</taxon>
        <taxon>Fungi</taxon>
        <taxon>Fungi incertae sedis</taxon>
        <taxon>Mucoromycota</taxon>
        <taxon>Mortierellomycotina</taxon>
        <taxon>Mortierellomycetes</taxon>
        <taxon>Mortierellales</taxon>
        <taxon>Mortierellaceae</taxon>
        <taxon>Mortierella</taxon>
    </lineage>
</organism>
<dbReference type="EMBL" id="JAAAHY010002731">
    <property type="protein sequence ID" value="KAF9943992.1"/>
    <property type="molecule type" value="Genomic_DNA"/>
</dbReference>
<protein>
    <submittedName>
        <fullName evidence="1">Uncharacterized protein</fullName>
    </submittedName>
</protein>
<accession>A0A9P6LTZ6</accession>
<name>A0A9P6LTZ6_MORAP</name>
<dbReference type="Proteomes" id="UP000738359">
    <property type="component" value="Unassembled WGS sequence"/>
</dbReference>